<dbReference type="CDD" id="cd05291">
    <property type="entry name" value="HicDH_like"/>
    <property type="match status" value="1"/>
</dbReference>
<comment type="similarity">
    <text evidence="1">Belongs to the LDH/MDH superfamily. LDH family.</text>
</comment>
<dbReference type="RefSeq" id="WP_010620315.1">
    <property type="nucleotide sequence ID" value="NZ_CP042371.1"/>
</dbReference>
<feature type="binding site" evidence="3">
    <location>
        <begin position="8"/>
        <end position="13"/>
    </location>
    <ligand>
        <name>NAD(+)</name>
        <dbReference type="ChEBI" id="CHEBI:57540"/>
    </ligand>
</feature>
<feature type="binding site" evidence="3">
    <location>
        <position position="97"/>
    </location>
    <ligand>
        <name>NAD(+)</name>
        <dbReference type="ChEBI" id="CHEBI:57540"/>
    </ligand>
</feature>
<keyword evidence="4" id="KW-0560">Oxidoreductase</keyword>
<feature type="active site" description="Proton acceptor" evidence="2">
    <location>
        <position position="177"/>
    </location>
</feature>
<evidence type="ECO:0000259" key="6">
    <source>
        <dbReference type="Pfam" id="PF02866"/>
    </source>
</evidence>
<evidence type="ECO:0000256" key="4">
    <source>
        <dbReference type="RuleBase" id="RU003369"/>
    </source>
</evidence>
<feature type="domain" description="Lactate/malate dehydrogenase C-terminal" evidence="6">
    <location>
        <begin position="147"/>
        <end position="303"/>
    </location>
</feature>
<dbReference type="InterPro" id="IPR001557">
    <property type="entry name" value="L-lactate/malate_DH"/>
</dbReference>
<dbReference type="Pfam" id="PF02866">
    <property type="entry name" value="Ldh_1_C"/>
    <property type="match status" value="1"/>
</dbReference>
<dbReference type="PANTHER" id="PTHR43128">
    <property type="entry name" value="L-2-HYDROXYCARBOXYLATE DEHYDROGENASE (NAD(P)(+))"/>
    <property type="match status" value="1"/>
</dbReference>
<protein>
    <recommendedName>
        <fullName evidence="9">L-2-hydroxyisocaproate dehydrogenase</fullName>
    </recommendedName>
</protein>
<dbReference type="Gene3D" id="3.40.50.720">
    <property type="entry name" value="NAD(P)-binding Rossmann-like Domain"/>
    <property type="match status" value="1"/>
</dbReference>
<dbReference type="InterPro" id="IPR015955">
    <property type="entry name" value="Lactate_DH/Glyco_Ohase_4_C"/>
</dbReference>
<dbReference type="Proteomes" id="UP000294854">
    <property type="component" value="Unassembled WGS sequence"/>
</dbReference>
<dbReference type="GO" id="GO:0004459">
    <property type="term" value="F:L-lactate dehydrogenase (NAD+) activity"/>
    <property type="evidence" value="ECO:0007669"/>
    <property type="project" value="TreeGrafter"/>
</dbReference>
<proteinExistence type="inferred from homology"/>
<dbReference type="OrthoDB" id="9802969at2"/>
<dbReference type="PRINTS" id="PR00086">
    <property type="entry name" value="LLDHDRGNASE"/>
</dbReference>
<gene>
    <name evidence="7" type="ORF">C5L31_002139</name>
</gene>
<evidence type="ECO:0000259" key="5">
    <source>
        <dbReference type="Pfam" id="PF00056"/>
    </source>
</evidence>
<dbReference type="PIRSF" id="PIRSF000102">
    <property type="entry name" value="Lac_mal_DH"/>
    <property type="match status" value="1"/>
</dbReference>
<keyword evidence="3" id="KW-0520">NAD</keyword>
<keyword evidence="8" id="KW-1185">Reference proteome</keyword>
<name>A0A4R5NS44_9LACO</name>
<evidence type="ECO:0008006" key="9">
    <source>
        <dbReference type="Google" id="ProtNLM"/>
    </source>
</evidence>
<feature type="binding site" evidence="3">
    <location>
        <begin position="120"/>
        <end position="122"/>
    </location>
    <ligand>
        <name>NAD(+)</name>
        <dbReference type="ChEBI" id="CHEBI:57540"/>
    </ligand>
</feature>
<dbReference type="InterPro" id="IPR036291">
    <property type="entry name" value="NAD(P)-bd_dom_sf"/>
</dbReference>
<comment type="caution">
    <text evidence="7">The sequence shown here is derived from an EMBL/GenBank/DDBJ whole genome shotgun (WGS) entry which is preliminary data.</text>
</comment>
<dbReference type="EMBL" id="PUFO01000016">
    <property type="protein sequence ID" value="TDG79920.1"/>
    <property type="molecule type" value="Genomic_DNA"/>
</dbReference>
<dbReference type="PANTHER" id="PTHR43128:SF31">
    <property type="entry name" value="L-LACTATE DEHYDROGENASE"/>
    <property type="match status" value="1"/>
</dbReference>
<dbReference type="SUPFAM" id="SSF56327">
    <property type="entry name" value="LDH C-terminal domain-like"/>
    <property type="match status" value="1"/>
</dbReference>
<dbReference type="SUPFAM" id="SSF51735">
    <property type="entry name" value="NAD(P)-binding Rossmann-fold domains"/>
    <property type="match status" value="1"/>
</dbReference>
<dbReference type="InterPro" id="IPR022383">
    <property type="entry name" value="Lactate/malate_DH_C"/>
</dbReference>
<dbReference type="Gene3D" id="3.90.110.10">
    <property type="entry name" value="Lactate dehydrogenase/glycoside hydrolase, family 4, C-terminal"/>
    <property type="match status" value="1"/>
</dbReference>
<dbReference type="GO" id="GO:0006089">
    <property type="term" value="P:lactate metabolic process"/>
    <property type="evidence" value="ECO:0007669"/>
    <property type="project" value="TreeGrafter"/>
</dbReference>
<accession>A0A4R5NS44</accession>
<dbReference type="AlphaFoldDB" id="A0A4R5NS44"/>
<sequence length="306" mass="32934">MRKIGLIGMGNVGATIAYTLVTKGLADELVMIDKNEKKVVAEQLDLQDSLGRLDSNTTIKIQDYSELKDADILIITAGKVAAMGSGADGRMGELSFNKMVVADMAPQIKASGFNGIIISIMNPCDCMTQYLQEQLDYPRNKIFGTGTFLDTARMQKVVGQSFGVSANNVSGYALGEHGASQFTAWSTVQVNGVPIRTLQHSHNVDLDKFEEAIRLGGVMVFEGKGYTNFAVATCAVKLAMAVFSDAKLACPVSAYSDAYKVYIGQPAIIGKNGIESLTQIALTADEEQKMKASADIILEKVETLRH</sequence>
<reference evidence="7 8" key="1">
    <citation type="journal article" date="2019" name="Appl. Microbiol. Biotechnol.">
        <title>Uncovering carbohydrate metabolism through a genotype-phenotype association study of 56 lactic acid bacteria genomes.</title>
        <authorList>
            <person name="Buron-Moles G."/>
            <person name="Chailyan A."/>
            <person name="Dolejs I."/>
            <person name="Forster J."/>
            <person name="Miks M.H."/>
        </authorList>
    </citation>
    <scope>NUCLEOTIDE SEQUENCE [LARGE SCALE GENOMIC DNA]</scope>
    <source>
        <strain evidence="7 8">ATCC 49373</strain>
    </source>
</reference>
<evidence type="ECO:0000313" key="7">
    <source>
        <dbReference type="EMBL" id="TDG79920.1"/>
    </source>
</evidence>
<dbReference type="InterPro" id="IPR001236">
    <property type="entry name" value="Lactate/malate_DH_N"/>
</dbReference>
<evidence type="ECO:0000256" key="3">
    <source>
        <dbReference type="PIRSR" id="PIRSR000102-3"/>
    </source>
</evidence>
<feature type="binding site" evidence="3">
    <location>
        <position position="33"/>
    </location>
    <ligand>
        <name>NAD(+)</name>
        <dbReference type="ChEBI" id="CHEBI:57540"/>
    </ligand>
</feature>
<organism evidence="7 8">
    <name type="scientific">Secundilactobacillus malefermentans</name>
    <dbReference type="NCBI Taxonomy" id="176292"/>
    <lineage>
        <taxon>Bacteria</taxon>
        <taxon>Bacillati</taxon>
        <taxon>Bacillota</taxon>
        <taxon>Bacilli</taxon>
        <taxon>Lactobacillales</taxon>
        <taxon>Lactobacillaceae</taxon>
        <taxon>Secundilactobacillus</taxon>
    </lineage>
</organism>
<dbReference type="STRING" id="1122149.FD44_GL001829"/>
<dbReference type="Pfam" id="PF00056">
    <property type="entry name" value="Ldh_1_N"/>
    <property type="match status" value="1"/>
</dbReference>
<feature type="domain" description="Lactate/malate dehydrogenase N-terminal" evidence="5">
    <location>
        <begin position="3"/>
        <end position="144"/>
    </location>
</feature>
<evidence type="ECO:0000256" key="2">
    <source>
        <dbReference type="PIRSR" id="PIRSR000102-1"/>
    </source>
</evidence>
<evidence type="ECO:0000313" key="8">
    <source>
        <dbReference type="Proteomes" id="UP000294854"/>
    </source>
</evidence>
<evidence type="ECO:0000256" key="1">
    <source>
        <dbReference type="ARBA" id="ARBA00006054"/>
    </source>
</evidence>